<dbReference type="Pfam" id="PF08240">
    <property type="entry name" value="ADH_N"/>
    <property type="match status" value="1"/>
</dbReference>
<dbReference type="AlphaFoldDB" id="A0A3F2RAR7"/>
<dbReference type="EMBL" id="MBDO02001260">
    <property type="protein sequence ID" value="RLN49820.1"/>
    <property type="molecule type" value="Genomic_DNA"/>
</dbReference>
<sequence length="342" mass="37261">ELPTSTTQPVMQVPQTYRAYQYDNYGPVEKELQLRLAVKRQPIGPKQVRIKVASAAINPIDYVILEVEGQQFTGKTPTTEKPSGIGFDGAGTVVEVGSEAKRLKVGDQVYTMTAFTQCGTVADYVTLDEEQVALKPSNLTFDQAASIPLVALTSYQALVEHAKLQKGETVLILGGSSAVGMVGIQLARSIGARVITTTSAKNADFVKGLGAQQTVDYHTEKWVDALENHSVDVIYDCGMEADAWNHDAQLTLKKDTGRFVSLLALAEPVQPAKFGAKNLNFMICDPNAKDLDEITKFVEKGELVPVIDTVYEFEKLLPALAKLRGRHARGKLVIQVNPETPE</sequence>
<reference evidence="2 3" key="1">
    <citation type="submission" date="2018-07" db="EMBL/GenBank/DDBJ databases">
        <title>Genome sequencing of oomycete isolates from Chile give support for New Zealand origin for Phytophthora kernoviae and make available the first Nothophytophthora sp. genome.</title>
        <authorList>
            <person name="Studholme D.J."/>
            <person name="Sanfuentes E."/>
            <person name="Panda P."/>
            <person name="Hill R."/>
            <person name="Sambles C."/>
            <person name="Grant M."/>
            <person name="Williams N.M."/>
            <person name="Mcdougal R.L."/>
        </authorList>
    </citation>
    <scope>NUCLEOTIDE SEQUENCE [LARGE SCALE GENOMIC DNA]</scope>
    <source>
        <strain evidence="2">Chile6</strain>
    </source>
</reference>
<name>A0A3F2RAR7_9STRA</name>
<dbReference type="PANTHER" id="PTHR11695:SF294">
    <property type="entry name" value="RETICULON-4-INTERACTING PROTEIN 1, MITOCHONDRIAL"/>
    <property type="match status" value="1"/>
</dbReference>
<dbReference type="InterPro" id="IPR020843">
    <property type="entry name" value="ER"/>
</dbReference>
<dbReference type="SUPFAM" id="SSF50129">
    <property type="entry name" value="GroES-like"/>
    <property type="match status" value="1"/>
</dbReference>
<feature type="non-terminal residue" evidence="2">
    <location>
        <position position="1"/>
    </location>
</feature>
<dbReference type="GO" id="GO:0016491">
    <property type="term" value="F:oxidoreductase activity"/>
    <property type="evidence" value="ECO:0007669"/>
    <property type="project" value="InterPro"/>
</dbReference>
<dbReference type="PANTHER" id="PTHR11695">
    <property type="entry name" value="ALCOHOL DEHYDROGENASE RELATED"/>
    <property type="match status" value="1"/>
</dbReference>
<dbReference type="SUPFAM" id="SSF51735">
    <property type="entry name" value="NAD(P)-binding Rossmann-fold domains"/>
    <property type="match status" value="1"/>
</dbReference>
<evidence type="ECO:0000313" key="2">
    <source>
        <dbReference type="EMBL" id="RLN49820.1"/>
    </source>
</evidence>
<comment type="caution">
    <text evidence="2">The sequence shown here is derived from an EMBL/GenBank/DDBJ whole genome shotgun (WGS) entry which is preliminary data.</text>
</comment>
<evidence type="ECO:0000259" key="1">
    <source>
        <dbReference type="SMART" id="SM00829"/>
    </source>
</evidence>
<gene>
    <name evidence="2" type="ORF">BBP00_00010103</name>
</gene>
<organism evidence="2 3">
    <name type="scientific">Phytophthora kernoviae</name>
    <dbReference type="NCBI Taxonomy" id="325452"/>
    <lineage>
        <taxon>Eukaryota</taxon>
        <taxon>Sar</taxon>
        <taxon>Stramenopiles</taxon>
        <taxon>Oomycota</taxon>
        <taxon>Peronosporomycetes</taxon>
        <taxon>Peronosporales</taxon>
        <taxon>Peronosporaceae</taxon>
        <taxon>Phytophthora</taxon>
    </lineage>
</organism>
<feature type="domain" description="Enoyl reductase (ER)" evidence="1">
    <location>
        <begin position="31"/>
        <end position="334"/>
    </location>
</feature>
<dbReference type="SMART" id="SM00829">
    <property type="entry name" value="PKS_ER"/>
    <property type="match status" value="1"/>
</dbReference>
<dbReference type="OrthoDB" id="91762at2759"/>
<dbReference type="InterPro" id="IPR036291">
    <property type="entry name" value="NAD(P)-bd_dom_sf"/>
</dbReference>
<protein>
    <recommendedName>
        <fullName evidence="1">Enoyl reductase (ER) domain-containing protein</fullName>
    </recommendedName>
</protein>
<proteinExistence type="predicted"/>
<dbReference type="InterPro" id="IPR050700">
    <property type="entry name" value="YIM1/Zinc_Alcohol_DH_Fams"/>
</dbReference>
<dbReference type="InterPro" id="IPR011032">
    <property type="entry name" value="GroES-like_sf"/>
</dbReference>
<dbReference type="CDD" id="cd05289">
    <property type="entry name" value="MDR_like_2"/>
    <property type="match status" value="1"/>
</dbReference>
<evidence type="ECO:0000313" key="3">
    <source>
        <dbReference type="Proteomes" id="UP000277300"/>
    </source>
</evidence>
<dbReference type="Gene3D" id="3.40.50.720">
    <property type="entry name" value="NAD(P)-binding Rossmann-like Domain"/>
    <property type="match status" value="1"/>
</dbReference>
<accession>A0A3F2RAR7</accession>
<dbReference type="InterPro" id="IPR013154">
    <property type="entry name" value="ADH-like_N"/>
</dbReference>
<dbReference type="Proteomes" id="UP000277300">
    <property type="component" value="Unassembled WGS sequence"/>
</dbReference>
<dbReference type="Pfam" id="PF13602">
    <property type="entry name" value="ADH_zinc_N_2"/>
    <property type="match status" value="1"/>
</dbReference>
<dbReference type="Gene3D" id="3.90.180.10">
    <property type="entry name" value="Medium-chain alcohol dehydrogenases, catalytic domain"/>
    <property type="match status" value="1"/>
</dbReference>